<evidence type="ECO:0000256" key="2">
    <source>
        <dbReference type="ARBA" id="ARBA00004323"/>
    </source>
</evidence>
<evidence type="ECO:0000256" key="26">
    <source>
        <dbReference type="SAM" id="SignalP"/>
    </source>
</evidence>
<dbReference type="GO" id="GO:0008455">
    <property type="term" value="F:alpha-1,6-mannosylglycoprotein 2-beta-N-acetylglucosaminyltransferase activity"/>
    <property type="evidence" value="ECO:0007669"/>
    <property type="project" value="UniProtKB-EC"/>
</dbReference>
<evidence type="ECO:0000313" key="28">
    <source>
        <dbReference type="Proteomes" id="UP000288716"/>
    </source>
</evidence>
<evidence type="ECO:0000256" key="22">
    <source>
        <dbReference type="ARBA" id="ARBA00093257"/>
    </source>
</evidence>
<evidence type="ECO:0000256" key="5">
    <source>
        <dbReference type="ARBA" id="ARBA00012613"/>
    </source>
</evidence>
<proteinExistence type="inferred from homology"/>
<comment type="subcellular location">
    <subcellularLocation>
        <location evidence="2">Golgi apparatus membrane</location>
        <topology evidence="2">Single-pass type II membrane protein</topology>
    </subcellularLocation>
</comment>
<comment type="pathway">
    <text evidence="3">Protein modification; protein glycosylation.</text>
</comment>
<evidence type="ECO:0000256" key="4">
    <source>
        <dbReference type="ARBA" id="ARBA00011011"/>
    </source>
</evidence>
<evidence type="ECO:0000256" key="23">
    <source>
        <dbReference type="PIRSR" id="PIRSR607754-1"/>
    </source>
</evidence>
<dbReference type="InterPro" id="IPR007754">
    <property type="entry name" value="GlcNAc_II"/>
</dbReference>
<feature type="binding site" evidence="23">
    <location>
        <begin position="182"/>
        <end position="186"/>
    </location>
    <ligand>
        <name>substrate</name>
    </ligand>
</feature>
<dbReference type="PANTHER" id="PTHR12871">
    <property type="entry name" value="BETA-1,2-N-ACETYLGLUCOSAMINYLTRANSFERASE II"/>
    <property type="match status" value="1"/>
</dbReference>
<keyword evidence="11" id="KW-0735">Signal-anchor</keyword>
<evidence type="ECO:0000256" key="21">
    <source>
        <dbReference type="ARBA" id="ARBA00032915"/>
    </source>
</evidence>
<comment type="cofactor">
    <cofactor evidence="1 24">
        <name>Mn(2+)</name>
        <dbReference type="ChEBI" id="CHEBI:29035"/>
    </cofactor>
</comment>
<dbReference type="Pfam" id="PF05060">
    <property type="entry name" value="MGAT2"/>
    <property type="match status" value="1"/>
</dbReference>
<evidence type="ECO:0000256" key="19">
    <source>
        <dbReference type="ARBA" id="ARBA00031203"/>
    </source>
</evidence>
<dbReference type="OrthoDB" id="6019616at2759"/>
<gene>
    <name evidence="27" type="ORF">B4U80_07274</name>
</gene>
<dbReference type="UniPathway" id="UPA00378"/>
<dbReference type="Proteomes" id="UP000288716">
    <property type="component" value="Unassembled WGS sequence"/>
</dbReference>
<dbReference type="GO" id="GO:0046872">
    <property type="term" value="F:metal ion binding"/>
    <property type="evidence" value="ECO:0007669"/>
    <property type="project" value="UniProtKB-KW"/>
</dbReference>
<protein>
    <recommendedName>
        <fullName evidence="6">Alpha-1,6-mannosyl-glycoprotein 2-beta-N-acetylglucosaminyltransferase</fullName>
        <ecNumber evidence="5">2.4.1.143</ecNumber>
    </recommendedName>
    <alternativeName>
        <fullName evidence="21">Beta-1,2-N-acetylglucosaminyltransferase II</fullName>
    </alternativeName>
    <alternativeName>
        <fullName evidence="20">GlcNAc-T II</fullName>
    </alternativeName>
    <alternativeName>
        <fullName evidence="19">Mannoside acetylglucosaminyltransferase 2</fullName>
    </alternativeName>
    <alternativeName>
        <fullName evidence="18">N-glycosyl-oligosaccharide-glycoprotein N-acetylglucosaminyltransferase II</fullName>
    </alternativeName>
</protein>
<dbReference type="STRING" id="299467.A0A443S8L3"/>
<dbReference type="GO" id="GO:0000139">
    <property type="term" value="C:Golgi membrane"/>
    <property type="evidence" value="ECO:0007669"/>
    <property type="project" value="UniProtKB-SubCell"/>
</dbReference>
<dbReference type="AlphaFoldDB" id="A0A443S8L3"/>
<comment type="caution">
    <text evidence="27">The sequence shown here is derived from an EMBL/GenBank/DDBJ whole genome shotgun (WGS) entry which is preliminary data.</text>
</comment>
<feature type="binding site" evidence="23">
    <location>
        <position position="107"/>
    </location>
    <ligand>
        <name>substrate</name>
    </ligand>
</feature>
<evidence type="ECO:0000256" key="16">
    <source>
        <dbReference type="ARBA" id="ARBA00023180"/>
    </source>
</evidence>
<feature type="signal peptide" evidence="26">
    <location>
        <begin position="1"/>
        <end position="20"/>
    </location>
</feature>
<dbReference type="SUPFAM" id="SSF53448">
    <property type="entry name" value="Nucleotide-diphospho-sugar transferases"/>
    <property type="match status" value="1"/>
</dbReference>
<evidence type="ECO:0000256" key="24">
    <source>
        <dbReference type="PIRSR" id="PIRSR607754-2"/>
    </source>
</evidence>
<keyword evidence="26" id="KW-0732">Signal</keyword>
<keyword evidence="28" id="KW-1185">Reference proteome</keyword>
<evidence type="ECO:0000256" key="25">
    <source>
        <dbReference type="PIRSR" id="PIRSR607754-3"/>
    </source>
</evidence>
<evidence type="ECO:0000256" key="8">
    <source>
        <dbReference type="ARBA" id="ARBA00022679"/>
    </source>
</evidence>
<evidence type="ECO:0000313" key="27">
    <source>
        <dbReference type="EMBL" id="RWS23745.1"/>
    </source>
</evidence>
<dbReference type="EMBL" id="NCKV01005943">
    <property type="protein sequence ID" value="RWS23745.1"/>
    <property type="molecule type" value="Genomic_DNA"/>
</dbReference>
<keyword evidence="13" id="KW-0333">Golgi apparatus</keyword>
<organism evidence="27 28">
    <name type="scientific">Leptotrombidium deliense</name>
    <dbReference type="NCBI Taxonomy" id="299467"/>
    <lineage>
        <taxon>Eukaryota</taxon>
        <taxon>Metazoa</taxon>
        <taxon>Ecdysozoa</taxon>
        <taxon>Arthropoda</taxon>
        <taxon>Chelicerata</taxon>
        <taxon>Arachnida</taxon>
        <taxon>Acari</taxon>
        <taxon>Acariformes</taxon>
        <taxon>Trombidiformes</taxon>
        <taxon>Prostigmata</taxon>
        <taxon>Anystina</taxon>
        <taxon>Parasitengona</taxon>
        <taxon>Trombiculoidea</taxon>
        <taxon>Trombiculidae</taxon>
        <taxon>Leptotrombidium</taxon>
    </lineage>
</organism>
<feature type="binding site" evidence="24">
    <location>
        <position position="214"/>
    </location>
    <ligand>
        <name>Mn(2+)</name>
        <dbReference type="ChEBI" id="CHEBI:29035"/>
    </ligand>
</feature>
<dbReference type="GO" id="GO:0005795">
    <property type="term" value="C:Golgi stack"/>
    <property type="evidence" value="ECO:0007669"/>
    <property type="project" value="InterPro"/>
</dbReference>
<evidence type="ECO:0000256" key="17">
    <source>
        <dbReference type="ARBA" id="ARBA00023211"/>
    </source>
</evidence>
<evidence type="ECO:0000256" key="7">
    <source>
        <dbReference type="ARBA" id="ARBA00022676"/>
    </source>
</evidence>
<keyword evidence="9" id="KW-0812">Transmembrane</keyword>
<keyword evidence="12" id="KW-1133">Transmembrane helix</keyword>
<feature type="non-terminal residue" evidence="27">
    <location>
        <position position="1"/>
    </location>
</feature>
<dbReference type="VEuPathDB" id="VectorBase:LDEU008295"/>
<comment type="catalytic activity">
    <reaction evidence="22">
        <text>an N(4)-{beta-D-GlcNAc-(1-&gt;2)-alpha-D-Man-(1-&gt;3)-[alpha-D-Man-(1-&gt;6)]-beta-D-Man-(1-&gt;4)-beta-D-GlcNAc-(1-&gt;4)-beta-D-GlcNAc}-L-asparaginyl-[protein] + UDP-N-acetyl-alpha-D-glucosamine = N(4)-{beta-D-GlcNAc-(1-&gt;2)-alpha-D-Man-(1-&gt;3)-[beta-D-GlcNAc-(1-&gt;2)-alpha-D-Man-(1-&gt;6)]-beta-D-Man-(1-&gt;4)-beta-D-GlcNAc-(1-&gt;4)-beta-D-GlcNAc}-L-asparaginyl-[protein] + UDP + H(+)</text>
        <dbReference type="Rhea" id="RHEA:12941"/>
        <dbReference type="Rhea" id="RHEA-COMP:13526"/>
        <dbReference type="Rhea" id="RHEA-COMP:14369"/>
        <dbReference type="ChEBI" id="CHEBI:15378"/>
        <dbReference type="ChEBI" id="CHEBI:57705"/>
        <dbReference type="ChEBI" id="CHEBI:58223"/>
        <dbReference type="ChEBI" id="CHEBI:60615"/>
        <dbReference type="ChEBI" id="CHEBI:60651"/>
        <dbReference type="EC" id="2.4.1.143"/>
    </reaction>
</comment>
<sequence>FFVYIFIMCIFLINIREETSDKNSDSVKTNMSLFFTEVRSESVLKSYVDEINRKQEIFNEYLFGPFEADNTIIAIQVHDRSDYLKLTIDSLEKVKGIEKTLLIFSHDIFDPEINEIVRGIKFAKVMQIFYPYSTQLFPNTFPGDDPNDCPRNTRKSDAIRMKCNSAEFPDKYGHYRESKFTQMKHHWFWKLNFIFDRLKISINFEGYVVLLEDDYYLIPDSLYVFEEMRKLIMDDSNCVYSLGIREYKMDPVKTDVIVQFKGIPFSSHIFNKKFWITFKKYSEKFCTYDDCNYDYSFVGFSLGFLKPQPFSIYPLVPRLYHIGNQGVHENTTTRFGTYNQVKTDLLKIKQHLFPNQLRVEYKNELSPVQEYGGFNDPRDKKLCMSFTV</sequence>
<dbReference type="PANTHER" id="PTHR12871:SF0">
    <property type="entry name" value="ALPHA-1,6-MANNOSYL-GLYCOPROTEIN 2-BETA-N-ACETYLGLUCOSAMINYLTRANSFERASE"/>
    <property type="match status" value="1"/>
</dbReference>
<evidence type="ECO:0000256" key="13">
    <source>
        <dbReference type="ARBA" id="ARBA00023034"/>
    </source>
</evidence>
<feature type="binding site" evidence="23">
    <location>
        <begin position="76"/>
        <end position="80"/>
    </location>
    <ligand>
        <name>substrate</name>
    </ligand>
</feature>
<feature type="disulfide bond" evidence="25">
    <location>
        <begin position="286"/>
        <end position="383"/>
    </location>
</feature>
<feature type="chain" id="PRO_5019119027" description="Alpha-1,6-mannosyl-glycoprotein 2-beta-N-acetylglucosaminyltransferase" evidence="26">
    <location>
        <begin position="21"/>
        <end position="388"/>
    </location>
</feature>
<dbReference type="EC" id="2.4.1.143" evidence="5"/>
<accession>A0A443S8L3</accession>
<keyword evidence="16" id="KW-0325">Glycoprotein</keyword>
<dbReference type="Gene3D" id="3.90.550.10">
    <property type="entry name" value="Spore Coat Polysaccharide Biosynthesis Protein SpsA, Chain A"/>
    <property type="match status" value="1"/>
</dbReference>
<evidence type="ECO:0000256" key="11">
    <source>
        <dbReference type="ARBA" id="ARBA00022968"/>
    </source>
</evidence>
<feature type="binding site" evidence="24">
    <location>
        <position position="321"/>
    </location>
    <ligand>
        <name>Mn(2+)</name>
        <dbReference type="ChEBI" id="CHEBI:29035"/>
    </ligand>
</feature>
<dbReference type="InterPro" id="IPR029044">
    <property type="entry name" value="Nucleotide-diphossugar_trans"/>
</dbReference>
<evidence type="ECO:0000256" key="15">
    <source>
        <dbReference type="ARBA" id="ARBA00023157"/>
    </source>
</evidence>
<evidence type="ECO:0000256" key="1">
    <source>
        <dbReference type="ARBA" id="ARBA00001936"/>
    </source>
</evidence>
<evidence type="ECO:0000256" key="10">
    <source>
        <dbReference type="ARBA" id="ARBA00022723"/>
    </source>
</evidence>
<evidence type="ECO:0000256" key="12">
    <source>
        <dbReference type="ARBA" id="ARBA00022989"/>
    </source>
</evidence>
<keyword evidence="15 25" id="KW-1015">Disulfide bond</keyword>
<evidence type="ECO:0000256" key="18">
    <source>
        <dbReference type="ARBA" id="ARBA00029663"/>
    </source>
</evidence>
<reference evidence="27 28" key="1">
    <citation type="journal article" date="2018" name="Gigascience">
        <title>Genomes of trombidid mites reveal novel predicted allergens and laterally-transferred genes associated with secondary metabolism.</title>
        <authorList>
            <person name="Dong X."/>
            <person name="Chaisiri K."/>
            <person name="Xia D."/>
            <person name="Armstrong S.D."/>
            <person name="Fang Y."/>
            <person name="Donnelly M.J."/>
            <person name="Kadowaki T."/>
            <person name="McGarry J.W."/>
            <person name="Darby A.C."/>
            <person name="Makepeace B.L."/>
        </authorList>
    </citation>
    <scope>NUCLEOTIDE SEQUENCE [LARGE SCALE GENOMIC DNA]</scope>
    <source>
        <strain evidence="27">UoL-UT</strain>
    </source>
</reference>
<dbReference type="GO" id="GO:0006487">
    <property type="term" value="P:protein N-linked glycosylation"/>
    <property type="evidence" value="ECO:0007669"/>
    <property type="project" value="TreeGrafter"/>
</dbReference>
<dbReference type="GO" id="GO:0009312">
    <property type="term" value="P:oligosaccharide biosynthetic process"/>
    <property type="evidence" value="ECO:0007669"/>
    <property type="project" value="InterPro"/>
</dbReference>
<keyword evidence="17 24" id="KW-0464">Manganese</keyword>
<keyword evidence="10 24" id="KW-0479">Metal-binding</keyword>
<evidence type="ECO:0000256" key="3">
    <source>
        <dbReference type="ARBA" id="ARBA00004922"/>
    </source>
</evidence>
<evidence type="ECO:0000256" key="9">
    <source>
        <dbReference type="ARBA" id="ARBA00022692"/>
    </source>
</evidence>
<keyword evidence="7 27" id="KW-0328">Glycosyltransferase</keyword>
<feature type="disulfide bond" evidence="25">
    <location>
        <begin position="149"/>
        <end position="163"/>
    </location>
</feature>
<evidence type="ECO:0000256" key="20">
    <source>
        <dbReference type="ARBA" id="ARBA00032552"/>
    </source>
</evidence>
<evidence type="ECO:0000256" key="14">
    <source>
        <dbReference type="ARBA" id="ARBA00023136"/>
    </source>
</evidence>
<keyword evidence="14" id="KW-0472">Membrane</keyword>
<keyword evidence="8 27" id="KW-0808">Transferase</keyword>
<comment type="similarity">
    <text evidence="4">Belongs to the glycosyltransferase 16 (GT16) protein family.</text>
</comment>
<name>A0A443S8L3_9ACAR</name>
<evidence type="ECO:0000256" key="6">
    <source>
        <dbReference type="ARBA" id="ARBA00014817"/>
    </source>
</evidence>